<dbReference type="PANTHER" id="PTHR10869">
    <property type="entry name" value="PROLYL 4-HYDROXYLASE ALPHA SUBUNIT"/>
    <property type="match status" value="1"/>
</dbReference>
<dbReference type="GO" id="GO:0004656">
    <property type="term" value="F:procollagen-proline 4-dioxygenase activity"/>
    <property type="evidence" value="ECO:0007669"/>
    <property type="project" value="TreeGrafter"/>
</dbReference>
<keyword evidence="4" id="KW-0560">Oxidoreductase</keyword>
<dbReference type="GeneID" id="70247707"/>
<dbReference type="PANTHER" id="PTHR10869:SF246">
    <property type="entry name" value="TRANSMEMBRANE PROLYL 4-HYDROXYLASE"/>
    <property type="match status" value="1"/>
</dbReference>
<name>A0AAD4PRW8_9EURO</name>
<evidence type="ECO:0000256" key="3">
    <source>
        <dbReference type="ARBA" id="ARBA00022964"/>
    </source>
</evidence>
<evidence type="ECO:0000256" key="4">
    <source>
        <dbReference type="ARBA" id="ARBA00023002"/>
    </source>
</evidence>
<keyword evidence="3" id="KW-0223">Dioxygenase</keyword>
<keyword evidence="5" id="KW-0408">Iron</keyword>
<dbReference type="InterPro" id="IPR005123">
    <property type="entry name" value="Oxoglu/Fe-dep_dioxygenase_dom"/>
</dbReference>
<dbReference type="Pfam" id="PF13640">
    <property type="entry name" value="2OG-FeII_Oxy_3"/>
    <property type="match status" value="1"/>
</dbReference>
<feature type="domain" description="Fe2OG dioxygenase" evidence="6">
    <location>
        <begin position="44"/>
        <end position="184"/>
    </location>
</feature>
<dbReference type="AlphaFoldDB" id="A0AAD4PRW8"/>
<dbReference type="InterPro" id="IPR044862">
    <property type="entry name" value="Pro_4_hyd_alph_FE2OG_OXY"/>
</dbReference>
<proteinExistence type="predicted"/>
<dbReference type="GO" id="GO:0005783">
    <property type="term" value="C:endoplasmic reticulum"/>
    <property type="evidence" value="ECO:0007669"/>
    <property type="project" value="TreeGrafter"/>
</dbReference>
<gene>
    <name evidence="7" type="ORF">BGW36DRAFT_390009</name>
</gene>
<evidence type="ECO:0000256" key="5">
    <source>
        <dbReference type="ARBA" id="ARBA00023004"/>
    </source>
</evidence>
<dbReference type="PROSITE" id="PS51471">
    <property type="entry name" value="FE2OG_OXY"/>
    <property type="match status" value="1"/>
</dbReference>
<sequence>MVGPDLINTTMRLSQSAYPPRSHPVVKRIEERALSFQGYDSRNRLEPIQIVQYPIDGHYNAHTDWFPDEEPVRELITRHKGGNRESSFFVYLHANSTGGGTEFPKLSRPAEKFWCDYIECAEEDNPEGSNNVTARTGVTFKPIAGNAIFWRNLHPDGQGHWGTRHAGQPVKSGSKTGLNIWTRQMDIARYKPPTAKSES</sequence>
<dbReference type="RefSeq" id="XP_046066248.1">
    <property type="nucleotide sequence ID" value="XM_046217420.1"/>
</dbReference>
<dbReference type="Gene3D" id="2.60.120.620">
    <property type="entry name" value="q2cbj1_9rhob like domain"/>
    <property type="match status" value="1"/>
</dbReference>
<evidence type="ECO:0000313" key="8">
    <source>
        <dbReference type="Proteomes" id="UP001201262"/>
    </source>
</evidence>
<evidence type="ECO:0000256" key="1">
    <source>
        <dbReference type="ARBA" id="ARBA00001961"/>
    </source>
</evidence>
<accession>A0AAD4PRW8</accession>
<dbReference type="GO" id="GO:0031418">
    <property type="term" value="F:L-ascorbic acid binding"/>
    <property type="evidence" value="ECO:0007669"/>
    <property type="project" value="InterPro"/>
</dbReference>
<dbReference type="InterPro" id="IPR045054">
    <property type="entry name" value="P4HA-like"/>
</dbReference>
<keyword evidence="8" id="KW-1185">Reference proteome</keyword>
<reference evidence="7" key="1">
    <citation type="submission" date="2021-12" db="EMBL/GenBank/DDBJ databases">
        <title>Convergent genome expansion in fungi linked to evolution of root-endophyte symbiosis.</title>
        <authorList>
            <consortium name="DOE Joint Genome Institute"/>
            <person name="Ke Y.-H."/>
            <person name="Bonito G."/>
            <person name="Liao H.-L."/>
            <person name="Looney B."/>
            <person name="Rojas-Flechas A."/>
            <person name="Nash J."/>
            <person name="Hameed K."/>
            <person name="Schadt C."/>
            <person name="Martin F."/>
            <person name="Crous P.W."/>
            <person name="Miettinen O."/>
            <person name="Magnuson J.K."/>
            <person name="Labbe J."/>
            <person name="Jacobson D."/>
            <person name="Doktycz M.J."/>
            <person name="Veneault-Fourrey C."/>
            <person name="Kuo A."/>
            <person name="Mondo S."/>
            <person name="Calhoun S."/>
            <person name="Riley R."/>
            <person name="Ohm R."/>
            <person name="LaButti K."/>
            <person name="Andreopoulos B."/>
            <person name="Pangilinan J."/>
            <person name="Nolan M."/>
            <person name="Tritt A."/>
            <person name="Clum A."/>
            <person name="Lipzen A."/>
            <person name="Daum C."/>
            <person name="Barry K."/>
            <person name="Grigoriev I.V."/>
            <person name="Vilgalys R."/>
        </authorList>
    </citation>
    <scope>NUCLEOTIDE SEQUENCE</scope>
    <source>
        <strain evidence="7">PMI_201</strain>
    </source>
</reference>
<organism evidence="7 8">
    <name type="scientific">Talaromyces proteolyticus</name>
    <dbReference type="NCBI Taxonomy" id="1131652"/>
    <lineage>
        <taxon>Eukaryota</taxon>
        <taxon>Fungi</taxon>
        <taxon>Dikarya</taxon>
        <taxon>Ascomycota</taxon>
        <taxon>Pezizomycotina</taxon>
        <taxon>Eurotiomycetes</taxon>
        <taxon>Eurotiomycetidae</taxon>
        <taxon>Eurotiales</taxon>
        <taxon>Trichocomaceae</taxon>
        <taxon>Talaromyces</taxon>
        <taxon>Talaromyces sect. Bacilispori</taxon>
    </lineage>
</organism>
<protein>
    <recommendedName>
        <fullName evidence="6">Fe2OG dioxygenase domain-containing protein</fullName>
    </recommendedName>
</protein>
<evidence type="ECO:0000313" key="7">
    <source>
        <dbReference type="EMBL" id="KAH8689965.1"/>
    </source>
</evidence>
<dbReference type="Proteomes" id="UP001201262">
    <property type="component" value="Unassembled WGS sequence"/>
</dbReference>
<comment type="caution">
    <text evidence="7">The sequence shown here is derived from an EMBL/GenBank/DDBJ whole genome shotgun (WGS) entry which is preliminary data.</text>
</comment>
<dbReference type="SMART" id="SM00702">
    <property type="entry name" value="P4Hc"/>
    <property type="match status" value="1"/>
</dbReference>
<evidence type="ECO:0000259" key="6">
    <source>
        <dbReference type="PROSITE" id="PS51471"/>
    </source>
</evidence>
<keyword evidence="2" id="KW-0479">Metal-binding</keyword>
<comment type="cofactor">
    <cofactor evidence="1">
        <name>L-ascorbate</name>
        <dbReference type="ChEBI" id="CHEBI:38290"/>
    </cofactor>
</comment>
<dbReference type="GO" id="GO:0005506">
    <property type="term" value="F:iron ion binding"/>
    <property type="evidence" value="ECO:0007669"/>
    <property type="project" value="InterPro"/>
</dbReference>
<evidence type="ECO:0000256" key="2">
    <source>
        <dbReference type="ARBA" id="ARBA00022723"/>
    </source>
</evidence>
<dbReference type="EMBL" id="JAJTJA010000014">
    <property type="protein sequence ID" value="KAH8689965.1"/>
    <property type="molecule type" value="Genomic_DNA"/>
</dbReference>
<dbReference type="InterPro" id="IPR006620">
    <property type="entry name" value="Pro_4_hyd_alph"/>
</dbReference>